<dbReference type="InterPro" id="IPR050707">
    <property type="entry name" value="HTH_MetabolicPath_Reg"/>
</dbReference>
<dbReference type="Pfam" id="PF01614">
    <property type="entry name" value="IclR_C"/>
    <property type="match status" value="1"/>
</dbReference>
<dbReference type="RefSeq" id="WP_105804152.1">
    <property type="nucleotide sequence ID" value="NZ_MWZD01000012.1"/>
</dbReference>
<dbReference type="Gene3D" id="1.10.10.10">
    <property type="entry name" value="Winged helix-like DNA-binding domain superfamily/Winged helix DNA-binding domain"/>
    <property type="match status" value="1"/>
</dbReference>
<dbReference type="Gene3D" id="3.30.450.40">
    <property type="match status" value="1"/>
</dbReference>
<dbReference type="PANTHER" id="PTHR30136:SF24">
    <property type="entry name" value="HTH-TYPE TRANSCRIPTIONAL REPRESSOR ALLR"/>
    <property type="match status" value="1"/>
</dbReference>
<dbReference type="GO" id="GO:0003677">
    <property type="term" value="F:DNA binding"/>
    <property type="evidence" value="ECO:0007669"/>
    <property type="project" value="TreeGrafter"/>
</dbReference>
<dbReference type="GO" id="GO:0003700">
    <property type="term" value="F:DNA-binding transcription factor activity"/>
    <property type="evidence" value="ECO:0007669"/>
    <property type="project" value="TreeGrafter"/>
</dbReference>
<dbReference type="AlphaFoldDB" id="A0A2S9QS93"/>
<sequence length="255" mass="26759">MTRTSSMGRAMEALRGLGAAASDEPGGTTATRLAERLERERSQLSRTLAALARLGYAERLGSAYRVSPALYATALALTERRLRTDGLTALEALSERSGEAAFLGTLSGDSTVTIVEAIPPQKGLFGSWVGRSYPAFCSDAGQAVLWDASDAEVRDVLGSSDFGFGGPNAARSVEEFLGRLRAARARGYSIVDEEAEPGLLSVAAPVLDFRGEVVAAMQIVGVKRALAPRIPELGDLCRTAAAELSRRLRSGAAAG</sequence>
<dbReference type="GO" id="GO:0045892">
    <property type="term" value="P:negative regulation of DNA-templated transcription"/>
    <property type="evidence" value="ECO:0007669"/>
    <property type="project" value="TreeGrafter"/>
</dbReference>
<name>A0A2S9QS93_9MICO</name>
<dbReference type="EMBL" id="MWZD01000012">
    <property type="protein sequence ID" value="PRI12449.1"/>
    <property type="molecule type" value="Genomic_DNA"/>
</dbReference>
<evidence type="ECO:0000256" key="1">
    <source>
        <dbReference type="ARBA" id="ARBA00023015"/>
    </source>
</evidence>
<evidence type="ECO:0000256" key="2">
    <source>
        <dbReference type="ARBA" id="ARBA00023163"/>
    </source>
</evidence>
<evidence type="ECO:0000313" key="5">
    <source>
        <dbReference type="Proteomes" id="UP000238650"/>
    </source>
</evidence>
<comment type="caution">
    <text evidence="4">The sequence shown here is derived from an EMBL/GenBank/DDBJ whole genome shotgun (WGS) entry which is preliminary data.</text>
</comment>
<keyword evidence="1" id="KW-0805">Transcription regulation</keyword>
<keyword evidence="2" id="KW-0804">Transcription</keyword>
<dbReference type="InterPro" id="IPR036388">
    <property type="entry name" value="WH-like_DNA-bd_sf"/>
</dbReference>
<keyword evidence="5" id="KW-1185">Reference proteome</keyword>
<proteinExistence type="predicted"/>
<dbReference type="InterPro" id="IPR014757">
    <property type="entry name" value="Tscrpt_reg_IclR_C"/>
</dbReference>
<reference evidence="4 5" key="1">
    <citation type="journal article" date="2017" name="New Microbes New Infect">
        <title>Genome sequence of 'Leucobacter massiliensis' sp. nov. isolated from human pharynx after travel to the 2014 Hajj.</title>
        <authorList>
            <person name="Leangapichart T."/>
            <person name="Gautret P."/>
            <person name="Nguyen T.T."/>
            <person name="Armstrong N."/>
            <person name="Rolain J.M."/>
        </authorList>
    </citation>
    <scope>NUCLEOTIDE SEQUENCE [LARGE SCALE GENOMIC DNA]</scope>
    <source>
        <strain evidence="4 5">122RC15</strain>
    </source>
</reference>
<dbReference type="SUPFAM" id="SSF55781">
    <property type="entry name" value="GAF domain-like"/>
    <property type="match status" value="1"/>
</dbReference>
<protein>
    <recommendedName>
        <fullName evidence="3">IclR-ED domain-containing protein</fullName>
    </recommendedName>
</protein>
<dbReference type="InterPro" id="IPR029016">
    <property type="entry name" value="GAF-like_dom_sf"/>
</dbReference>
<accession>A0A2S9QS93</accession>
<evidence type="ECO:0000259" key="3">
    <source>
        <dbReference type="PROSITE" id="PS51078"/>
    </source>
</evidence>
<dbReference type="PROSITE" id="PS51078">
    <property type="entry name" value="ICLR_ED"/>
    <property type="match status" value="1"/>
</dbReference>
<dbReference type="InterPro" id="IPR036390">
    <property type="entry name" value="WH_DNA-bd_sf"/>
</dbReference>
<dbReference type="OrthoDB" id="9807558at2"/>
<dbReference type="SUPFAM" id="SSF46785">
    <property type="entry name" value="Winged helix' DNA-binding domain"/>
    <property type="match status" value="1"/>
</dbReference>
<feature type="domain" description="IclR-ED" evidence="3">
    <location>
        <begin position="68"/>
        <end position="250"/>
    </location>
</feature>
<evidence type="ECO:0000313" key="4">
    <source>
        <dbReference type="EMBL" id="PRI12449.1"/>
    </source>
</evidence>
<dbReference type="PANTHER" id="PTHR30136">
    <property type="entry name" value="HELIX-TURN-HELIX TRANSCRIPTIONAL REGULATOR, ICLR FAMILY"/>
    <property type="match status" value="1"/>
</dbReference>
<organism evidence="4 5">
    <name type="scientific">Leucobacter massiliensis</name>
    <dbReference type="NCBI Taxonomy" id="1686285"/>
    <lineage>
        <taxon>Bacteria</taxon>
        <taxon>Bacillati</taxon>
        <taxon>Actinomycetota</taxon>
        <taxon>Actinomycetes</taxon>
        <taxon>Micrococcales</taxon>
        <taxon>Microbacteriaceae</taxon>
        <taxon>Leucobacter</taxon>
    </lineage>
</organism>
<gene>
    <name evidence="4" type="ORF">B4915_01925</name>
</gene>
<dbReference type="Proteomes" id="UP000238650">
    <property type="component" value="Unassembled WGS sequence"/>
</dbReference>